<evidence type="ECO:0000256" key="1">
    <source>
        <dbReference type="SAM" id="MobiDB-lite"/>
    </source>
</evidence>
<protein>
    <submittedName>
        <fullName evidence="2">Uncharacterized protein</fullName>
    </submittedName>
</protein>
<accession>A0A7G9SF31</accession>
<dbReference type="Proteomes" id="UP000515971">
    <property type="component" value="Chromosome"/>
</dbReference>
<evidence type="ECO:0000313" key="2">
    <source>
        <dbReference type="EMBL" id="QNN66456.1"/>
    </source>
</evidence>
<name>A0A7G9SF31_9SPHN</name>
<reference evidence="2 3" key="1">
    <citation type="submission" date="2020-08" db="EMBL/GenBank/DDBJ databases">
        <title>Genome sequence of Sphingomonas lutea KCTC 23642T.</title>
        <authorList>
            <person name="Hyun D.-W."/>
            <person name="Bae J.-W."/>
        </authorList>
    </citation>
    <scope>NUCLEOTIDE SEQUENCE [LARGE SCALE GENOMIC DNA]</scope>
    <source>
        <strain evidence="2 3">KCTC 23642</strain>
    </source>
</reference>
<organism evidence="2 3">
    <name type="scientific">Sphingomonas lutea</name>
    <dbReference type="NCBI Taxonomy" id="1045317"/>
    <lineage>
        <taxon>Bacteria</taxon>
        <taxon>Pseudomonadati</taxon>
        <taxon>Pseudomonadota</taxon>
        <taxon>Alphaproteobacteria</taxon>
        <taxon>Sphingomonadales</taxon>
        <taxon>Sphingomonadaceae</taxon>
        <taxon>Sphingomonas</taxon>
    </lineage>
</organism>
<evidence type="ECO:0000313" key="3">
    <source>
        <dbReference type="Proteomes" id="UP000515971"/>
    </source>
</evidence>
<feature type="compositionally biased region" description="Basic and acidic residues" evidence="1">
    <location>
        <begin position="7"/>
        <end position="18"/>
    </location>
</feature>
<sequence length="236" mass="26178">MSPGDSSRCEPKNSEKEAQTAPSWTVLEADREIASFVLEFSYFQEYVVHHAAAALSAKLIDPSAVGSHNLRVELALAQLNKHLALAVQSVWESHFRRWLRLCAKELDRPVALLRRIQIANTPKLDDLLFELRGRRMADLAGGQLLHELVLVGNVVRHGDGPSALRLNALRPDIWLNPPNPESEGGLDDLASELAISVDRLEAYAQSVSDFWLAISSLSGPTEMDPWPFEDHSEAQS</sequence>
<proteinExistence type="predicted"/>
<dbReference type="AlphaFoldDB" id="A0A7G9SF31"/>
<dbReference type="KEGG" id="slut:H9L13_06880"/>
<feature type="region of interest" description="Disordered" evidence="1">
    <location>
        <begin position="1"/>
        <end position="21"/>
    </location>
</feature>
<keyword evidence="3" id="KW-1185">Reference proteome</keyword>
<dbReference type="EMBL" id="CP060718">
    <property type="protein sequence ID" value="QNN66456.1"/>
    <property type="molecule type" value="Genomic_DNA"/>
</dbReference>
<dbReference type="RefSeq" id="WP_187537048.1">
    <property type="nucleotide sequence ID" value="NZ_BAABJT010000001.1"/>
</dbReference>
<gene>
    <name evidence="2" type="ORF">H9L13_06880</name>
</gene>